<feature type="domain" description="Isochorismatase-like" evidence="3">
    <location>
        <begin position="36"/>
        <end position="238"/>
    </location>
</feature>
<dbReference type="EMBL" id="JAPEIS010000002">
    <property type="protein sequence ID" value="KAJ8069294.1"/>
    <property type="molecule type" value="Genomic_DNA"/>
</dbReference>
<comment type="similarity">
    <text evidence="1">Belongs to the isochorismatase family.</text>
</comment>
<accession>A0A9X0AVE1</accession>
<dbReference type="InterPro" id="IPR036380">
    <property type="entry name" value="Isochorismatase-like_sf"/>
</dbReference>
<evidence type="ECO:0000313" key="4">
    <source>
        <dbReference type="EMBL" id="KAJ8069294.1"/>
    </source>
</evidence>
<name>A0A9X0AVE1_9HELO</name>
<evidence type="ECO:0000256" key="1">
    <source>
        <dbReference type="ARBA" id="ARBA00006336"/>
    </source>
</evidence>
<dbReference type="Gene3D" id="3.40.50.850">
    <property type="entry name" value="Isochorismatase-like"/>
    <property type="match status" value="1"/>
</dbReference>
<protein>
    <recommendedName>
        <fullName evidence="3">Isochorismatase-like domain-containing protein</fullName>
    </recommendedName>
</protein>
<evidence type="ECO:0000313" key="5">
    <source>
        <dbReference type="Proteomes" id="UP001152300"/>
    </source>
</evidence>
<keyword evidence="5" id="KW-1185">Reference proteome</keyword>
<evidence type="ECO:0000256" key="2">
    <source>
        <dbReference type="ARBA" id="ARBA00022801"/>
    </source>
</evidence>
<reference evidence="4" key="1">
    <citation type="submission" date="2022-11" db="EMBL/GenBank/DDBJ databases">
        <title>Genome Resource of Sclerotinia nivalis Strain SnTB1, a Plant Pathogen Isolated from American Ginseng.</title>
        <authorList>
            <person name="Fan S."/>
        </authorList>
    </citation>
    <scope>NUCLEOTIDE SEQUENCE</scope>
    <source>
        <strain evidence="4">SnTB1</strain>
    </source>
</reference>
<dbReference type="Pfam" id="PF00857">
    <property type="entry name" value="Isochorismatase"/>
    <property type="match status" value="1"/>
</dbReference>
<keyword evidence="2" id="KW-0378">Hydrolase</keyword>
<evidence type="ECO:0000259" key="3">
    <source>
        <dbReference type="Pfam" id="PF00857"/>
    </source>
</evidence>
<dbReference type="OrthoDB" id="245563at2759"/>
<dbReference type="Proteomes" id="UP001152300">
    <property type="component" value="Unassembled WGS sequence"/>
</dbReference>
<gene>
    <name evidence="4" type="ORF">OCU04_002954</name>
</gene>
<proteinExistence type="inferred from homology"/>
<dbReference type="PANTHER" id="PTHR43540">
    <property type="entry name" value="PEROXYUREIDOACRYLATE/UREIDOACRYLATE AMIDOHYDROLASE-RELATED"/>
    <property type="match status" value="1"/>
</dbReference>
<dbReference type="GO" id="GO:0016787">
    <property type="term" value="F:hydrolase activity"/>
    <property type="evidence" value="ECO:0007669"/>
    <property type="project" value="UniProtKB-KW"/>
</dbReference>
<dbReference type="PANTHER" id="PTHR43540:SF1">
    <property type="entry name" value="ISOCHORISMATASE HYDROLASE"/>
    <property type="match status" value="1"/>
</dbReference>
<dbReference type="InterPro" id="IPR050272">
    <property type="entry name" value="Isochorismatase-like_hydrls"/>
</dbReference>
<organism evidence="4 5">
    <name type="scientific">Sclerotinia nivalis</name>
    <dbReference type="NCBI Taxonomy" id="352851"/>
    <lineage>
        <taxon>Eukaryota</taxon>
        <taxon>Fungi</taxon>
        <taxon>Dikarya</taxon>
        <taxon>Ascomycota</taxon>
        <taxon>Pezizomycotina</taxon>
        <taxon>Leotiomycetes</taxon>
        <taxon>Helotiales</taxon>
        <taxon>Sclerotiniaceae</taxon>
        <taxon>Sclerotinia</taxon>
    </lineage>
</organism>
<dbReference type="AlphaFoldDB" id="A0A9X0AVE1"/>
<comment type="caution">
    <text evidence="4">The sequence shown here is derived from an EMBL/GenBank/DDBJ whole genome shotgun (WGS) entry which is preliminary data.</text>
</comment>
<dbReference type="InterPro" id="IPR000868">
    <property type="entry name" value="Isochorismatase-like_dom"/>
</dbReference>
<dbReference type="SUPFAM" id="SSF52499">
    <property type="entry name" value="Isochorismatase-like hydrolases"/>
    <property type="match status" value="1"/>
</dbReference>
<sequence length="250" mass="27638">MQFLTDILAPIIINSSNEIEDINIIINMKPATTRKTALILIDVQNAFLHPTAFGDLAKRSTPKCEKNIEMLLKQAREYNEKLPAASISSSVLICHVQHHSINPNSLLHPIKQIEVDGKSLPAVQPQKFAAPRFNERVWIKDVNSAFVGTGLENFLRNNDVRQLVIFGLTTDHCVSTSTRMANNLRIVDIVKNGALVDEGDIVLVGDACATFAKGGIDAETIHQVNLASLDEEFAQVRETMDVIKTVFVKV</sequence>